<dbReference type="PANTHER" id="PTHR23088:SF50">
    <property type="entry name" value="HYDROLASE YHCX"/>
    <property type="match status" value="1"/>
</dbReference>
<dbReference type="KEGG" id="cthm:CFE_1961"/>
<evidence type="ECO:0000313" key="2">
    <source>
        <dbReference type="EMBL" id="AVX21127.1"/>
    </source>
</evidence>
<reference evidence="2 3" key="1">
    <citation type="submission" date="2018-04" db="EMBL/GenBank/DDBJ databases">
        <title>Genomic insights into metabolic versatility of Carboxydocella thermautotrophica capable of coupling hydrogenogenic CO oxidation with the reduction of Fe(III) minerals in Kamchatka hot springs.</title>
        <authorList>
            <person name="Toshchakov S.V."/>
            <person name="Tepliuk A.V."/>
            <person name="Gavrilov S.N."/>
            <person name="Kublanov I.V."/>
            <person name="Lebedinsky A.V."/>
            <person name="Bonch-Osmolovskaya E.A."/>
            <person name="Rusakov V.S."/>
            <person name="Chistyakova N.I."/>
            <person name="Korzhenkov A."/>
            <person name="Zavarsina D.G."/>
            <person name="Sokolova T.G."/>
        </authorList>
    </citation>
    <scope>NUCLEOTIDE SEQUENCE [LARGE SCALE GENOMIC DNA]</scope>
    <source>
        <strain evidence="2 3">019</strain>
    </source>
</reference>
<dbReference type="AlphaFoldDB" id="A0A2R4N269"/>
<protein>
    <submittedName>
        <fullName evidence="2">Putative amidohydrolase</fullName>
    </submittedName>
</protein>
<dbReference type="InterPro" id="IPR003010">
    <property type="entry name" value="C-N_Hydrolase"/>
</dbReference>
<dbReference type="GO" id="GO:0016787">
    <property type="term" value="F:hydrolase activity"/>
    <property type="evidence" value="ECO:0007669"/>
    <property type="project" value="UniProtKB-KW"/>
</dbReference>
<evidence type="ECO:0000259" key="1">
    <source>
        <dbReference type="PROSITE" id="PS50263"/>
    </source>
</evidence>
<proteinExistence type="predicted"/>
<dbReference type="Pfam" id="PF00795">
    <property type="entry name" value="CN_hydrolase"/>
    <property type="match status" value="1"/>
</dbReference>
<organism evidence="2 3">
    <name type="scientific">Carboxydocella thermautotrophica</name>
    <dbReference type="NCBI Taxonomy" id="178899"/>
    <lineage>
        <taxon>Bacteria</taxon>
        <taxon>Bacillati</taxon>
        <taxon>Bacillota</taxon>
        <taxon>Clostridia</taxon>
        <taxon>Eubacteriales</taxon>
        <taxon>Clostridiales Family XVI. Incertae Sedis</taxon>
        <taxon>Carboxydocella</taxon>
    </lineage>
</organism>
<dbReference type="Proteomes" id="UP000241323">
    <property type="component" value="Chromosome"/>
</dbReference>
<gene>
    <name evidence="2" type="ORF">CFE_1961</name>
</gene>
<dbReference type="InterPro" id="IPR036526">
    <property type="entry name" value="C-N_Hydrolase_sf"/>
</dbReference>
<feature type="domain" description="CN hydrolase" evidence="1">
    <location>
        <begin position="1"/>
        <end position="246"/>
    </location>
</feature>
<sequence>MQPLTWAEFEKKYSQTIAFAAQSGARLVVFPEYVTGGLLARHNLKQERDMPFHWAEYSQPFRQLVQTLAEAYQIAIISGSQIERQGQAFYNVCHLAVPGKGLLTQAKLHLTPWEQEYWQLTAGEELVLASLPDATVGVMICYDSEFPTVAAALAEAGADLLCCPYCTEDEAGFWRVRYCLQARAVELQLGVVASPTIGFLPEVPGLEQHHGRAALLTPCDLGFPPRGIQAEGQPGLEQILIAELPLAQIRASRQQGSVRPWDVRRQDLMQLPVRKL</sequence>
<dbReference type="EMBL" id="CP028491">
    <property type="protein sequence ID" value="AVX21127.1"/>
    <property type="molecule type" value="Genomic_DNA"/>
</dbReference>
<keyword evidence="2" id="KW-0378">Hydrolase</keyword>
<dbReference type="SUPFAM" id="SSF56317">
    <property type="entry name" value="Carbon-nitrogen hydrolase"/>
    <property type="match status" value="1"/>
</dbReference>
<accession>A0A2R4N269</accession>
<dbReference type="Gene3D" id="3.60.110.10">
    <property type="entry name" value="Carbon-nitrogen hydrolase"/>
    <property type="match status" value="1"/>
</dbReference>
<dbReference type="PANTHER" id="PTHR23088">
    <property type="entry name" value="NITRILASE-RELATED"/>
    <property type="match status" value="1"/>
</dbReference>
<dbReference type="PROSITE" id="PS50263">
    <property type="entry name" value="CN_HYDROLASE"/>
    <property type="match status" value="1"/>
</dbReference>
<evidence type="ECO:0000313" key="3">
    <source>
        <dbReference type="Proteomes" id="UP000241323"/>
    </source>
</evidence>
<name>A0A2R4N269_CARTR</name>
<keyword evidence="3" id="KW-1185">Reference proteome</keyword>